<gene>
    <name evidence="1" type="ORF">EU556_11545</name>
</gene>
<dbReference type="EMBL" id="SRLA01000002">
    <property type="protein sequence ID" value="TGE08343.1"/>
    <property type="molecule type" value="Genomic_DNA"/>
</dbReference>
<protein>
    <submittedName>
        <fullName evidence="1">Uncharacterized protein</fullName>
    </submittedName>
</protein>
<reference evidence="1 2" key="1">
    <citation type="submission" date="2019-04" db="EMBL/GenBank/DDBJ databases">
        <authorList>
            <person name="Feng G."/>
            <person name="Zhang J."/>
            <person name="Zhu H."/>
        </authorList>
    </citation>
    <scope>NUCLEOTIDE SEQUENCE [LARGE SCALE GENOMIC DNA]</scope>
    <source>
        <strain evidence="1 2">92R-1</strain>
    </source>
</reference>
<dbReference type="AlphaFoldDB" id="A0A4Z0P7L7"/>
<keyword evidence="2" id="KW-1185">Reference proteome</keyword>
<proteinExistence type="predicted"/>
<evidence type="ECO:0000313" key="1">
    <source>
        <dbReference type="EMBL" id="TGE08343.1"/>
    </source>
</evidence>
<comment type="caution">
    <text evidence="1">The sequence shown here is derived from an EMBL/GenBank/DDBJ whole genome shotgun (WGS) entry which is preliminary data.</text>
</comment>
<organism evidence="1 2">
    <name type="scientific">Hymenobacter fodinae</name>
    <dbReference type="NCBI Taxonomy" id="2510796"/>
    <lineage>
        <taxon>Bacteria</taxon>
        <taxon>Pseudomonadati</taxon>
        <taxon>Bacteroidota</taxon>
        <taxon>Cytophagia</taxon>
        <taxon>Cytophagales</taxon>
        <taxon>Hymenobacteraceae</taxon>
        <taxon>Hymenobacter</taxon>
    </lineage>
</organism>
<sequence length="66" mass="7321">MAKDQTKKLLFQITFNAEQLKAESDAVRKKQAELATAIAATRAEQKQLCQDFKTGTKSEEEYGVAA</sequence>
<dbReference type="RefSeq" id="WP_135434253.1">
    <property type="nucleotide sequence ID" value="NZ_SRLA01000002.1"/>
</dbReference>
<accession>A0A4Z0P7L7</accession>
<evidence type="ECO:0000313" key="2">
    <source>
        <dbReference type="Proteomes" id="UP000298337"/>
    </source>
</evidence>
<dbReference type="Proteomes" id="UP000298337">
    <property type="component" value="Unassembled WGS sequence"/>
</dbReference>
<name>A0A4Z0P7L7_9BACT</name>